<proteinExistence type="inferred from homology"/>
<dbReference type="AlphaFoldDB" id="W9QRR7"/>
<gene>
    <name evidence="11" type="ORF">L484_024649</name>
</gene>
<evidence type="ECO:0008006" key="13">
    <source>
        <dbReference type="Google" id="ProtNLM"/>
    </source>
</evidence>
<accession>W9QRR7</accession>
<feature type="region of interest" description="Disordered" evidence="10">
    <location>
        <begin position="149"/>
        <end position="179"/>
    </location>
</feature>
<keyword evidence="6" id="KW-0931">ER-Golgi transport</keyword>
<keyword evidence="12" id="KW-1185">Reference proteome</keyword>
<dbReference type="InterPro" id="IPR019150">
    <property type="entry name" value="Vesicle_transport_protein_Use1"/>
</dbReference>
<evidence type="ECO:0000256" key="5">
    <source>
        <dbReference type="ARBA" id="ARBA00022824"/>
    </source>
</evidence>
<evidence type="ECO:0000256" key="7">
    <source>
        <dbReference type="ARBA" id="ARBA00022927"/>
    </source>
</evidence>
<dbReference type="GO" id="GO:0015031">
    <property type="term" value="P:protein transport"/>
    <property type="evidence" value="ECO:0007669"/>
    <property type="project" value="UniProtKB-KW"/>
</dbReference>
<evidence type="ECO:0000313" key="11">
    <source>
        <dbReference type="EMBL" id="EXB52099.1"/>
    </source>
</evidence>
<evidence type="ECO:0000256" key="9">
    <source>
        <dbReference type="ARBA" id="ARBA00023136"/>
    </source>
</evidence>
<keyword evidence="3" id="KW-0813">Transport</keyword>
<evidence type="ECO:0000256" key="4">
    <source>
        <dbReference type="ARBA" id="ARBA00022692"/>
    </source>
</evidence>
<keyword evidence="9" id="KW-0472">Membrane</keyword>
<dbReference type="STRING" id="981085.W9QRR7"/>
<evidence type="ECO:0000256" key="1">
    <source>
        <dbReference type="ARBA" id="ARBA00004163"/>
    </source>
</evidence>
<name>W9QRR7_9ROSA</name>
<dbReference type="Pfam" id="PF09753">
    <property type="entry name" value="Use1"/>
    <property type="match status" value="1"/>
</dbReference>
<comment type="similarity">
    <text evidence="2">Belongs to the USE1 family.</text>
</comment>
<evidence type="ECO:0000256" key="10">
    <source>
        <dbReference type="SAM" id="MobiDB-lite"/>
    </source>
</evidence>
<dbReference type="eggNOG" id="KOG0017">
    <property type="taxonomic scope" value="Eukaryota"/>
</dbReference>
<reference evidence="12" key="1">
    <citation type="submission" date="2013-01" db="EMBL/GenBank/DDBJ databases">
        <title>Draft Genome Sequence of a Mulberry Tree, Morus notabilis C.K. Schneid.</title>
        <authorList>
            <person name="He N."/>
            <person name="Zhao S."/>
        </authorList>
    </citation>
    <scope>NUCLEOTIDE SEQUENCE</scope>
</reference>
<dbReference type="GO" id="GO:0031201">
    <property type="term" value="C:SNARE complex"/>
    <property type="evidence" value="ECO:0007669"/>
    <property type="project" value="TreeGrafter"/>
</dbReference>
<evidence type="ECO:0000256" key="6">
    <source>
        <dbReference type="ARBA" id="ARBA00022892"/>
    </source>
</evidence>
<organism evidence="11 12">
    <name type="scientific">Morus notabilis</name>
    <dbReference type="NCBI Taxonomy" id="981085"/>
    <lineage>
        <taxon>Eukaryota</taxon>
        <taxon>Viridiplantae</taxon>
        <taxon>Streptophyta</taxon>
        <taxon>Embryophyta</taxon>
        <taxon>Tracheophyta</taxon>
        <taxon>Spermatophyta</taxon>
        <taxon>Magnoliopsida</taxon>
        <taxon>eudicotyledons</taxon>
        <taxon>Gunneridae</taxon>
        <taxon>Pentapetalae</taxon>
        <taxon>rosids</taxon>
        <taxon>fabids</taxon>
        <taxon>Rosales</taxon>
        <taxon>Moraceae</taxon>
        <taxon>Moreae</taxon>
        <taxon>Morus</taxon>
    </lineage>
</organism>
<keyword evidence="8" id="KW-1133">Transmembrane helix</keyword>
<evidence type="ECO:0000256" key="2">
    <source>
        <dbReference type="ARBA" id="ARBA00007891"/>
    </source>
</evidence>
<keyword evidence="7" id="KW-0653">Protein transport</keyword>
<keyword evidence="5" id="KW-0256">Endoplasmic reticulum</keyword>
<dbReference type="GO" id="GO:0005484">
    <property type="term" value="F:SNAP receptor activity"/>
    <property type="evidence" value="ECO:0007669"/>
    <property type="project" value="TreeGrafter"/>
</dbReference>
<dbReference type="Proteomes" id="UP000030645">
    <property type="component" value="Unassembled WGS sequence"/>
</dbReference>
<comment type="subcellular location">
    <subcellularLocation>
        <location evidence="1">Endoplasmic reticulum membrane</location>
        <topology evidence="1">Single-pass type IV membrane protein</topology>
    </subcellularLocation>
</comment>
<sequence>MANRICELLWLQRILTELKLRIEAPMKLYYDNKAAISIANNPMQQDRTKHVEVDRHFIKEKLEGGMICMPFVPMTQQTTDILTKGLFKSSFDFLYVATLRELLEQLAEGVPRLICLYALRLSKAVVSDYSEKIEAVACRLTSMAPSVQDPQESFEGVSIQGSSPAVEEESHTTPSEGLRRRSVLASNIEDEACETTDANSSTPVKLDSVAQAHIEKHRKLQEDLTDEMVVLARQLKESSLIVNRSLQNSEKVRGGTVYRAYMTLRAIEGCVNSRVLARVWGAPEMNEFE</sequence>
<dbReference type="PANTHER" id="PTHR13050">
    <property type="entry name" value="USE1-LIKE PROTEIN"/>
    <property type="match status" value="1"/>
</dbReference>
<protein>
    <recommendedName>
        <fullName evidence="13">Copia protein</fullName>
    </recommendedName>
</protein>
<evidence type="ECO:0000313" key="12">
    <source>
        <dbReference type="Proteomes" id="UP000030645"/>
    </source>
</evidence>
<evidence type="ECO:0000256" key="3">
    <source>
        <dbReference type="ARBA" id="ARBA00022448"/>
    </source>
</evidence>
<dbReference type="PANTHER" id="PTHR13050:SF7">
    <property type="entry name" value="VESICLE TRANSPORT PROTEIN USE1"/>
    <property type="match status" value="1"/>
</dbReference>
<keyword evidence="4" id="KW-0812">Transmembrane</keyword>
<evidence type="ECO:0000256" key="8">
    <source>
        <dbReference type="ARBA" id="ARBA00022989"/>
    </source>
</evidence>
<dbReference type="CDD" id="cd09272">
    <property type="entry name" value="RNase_HI_RT_Ty1"/>
    <property type="match status" value="1"/>
</dbReference>
<dbReference type="GO" id="GO:0005789">
    <property type="term" value="C:endoplasmic reticulum membrane"/>
    <property type="evidence" value="ECO:0007669"/>
    <property type="project" value="UniProtKB-SubCell"/>
</dbReference>
<dbReference type="EMBL" id="KE344061">
    <property type="protein sequence ID" value="EXB52099.1"/>
    <property type="molecule type" value="Genomic_DNA"/>
</dbReference>
<dbReference type="GO" id="GO:0006890">
    <property type="term" value="P:retrograde vesicle-mediated transport, Golgi to endoplasmic reticulum"/>
    <property type="evidence" value="ECO:0007669"/>
    <property type="project" value="TreeGrafter"/>
</dbReference>